<keyword evidence="2" id="KW-1185">Reference proteome</keyword>
<dbReference type="Proteomes" id="UP000237000">
    <property type="component" value="Unassembled WGS sequence"/>
</dbReference>
<organism evidence="1 2">
    <name type="scientific">Trema orientale</name>
    <name type="common">Charcoal tree</name>
    <name type="synonym">Celtis orientalis</name>
    <dbReference type="NCBI Taxonomy" id="63057"/>
    <lineage>
        <taxon>Eukaryota</taxon>
        <taxon>Viridiplantae</taxon>
        <taxon>Streptophyta</taxon>
        <taxon>Embryophyta</taxon>
        <taxon>Tracheophyta</taxon>
        <taxon>Spermatophyta</taxon>
        <taxon>Magnoliopsida</taxon>
        <taxon>eudicotyledons</taxon>
        <taxon>Gunneridae</taxon>
        <taxon>Pentapetalae</taxon>
        <taxon>rosids</taxon>
        <taxon>fabids</taxon>
        <taxon>Rosales</taxon>
        <taxon>Cannabaceae</taxon>
        <taxon>Trema</taxon>
    </lineage>
</organism>
<feature type="non-terminal residue" evidence="1">
    <location>
        <position position="1"/>
    </location>
</feature>
<comment type="caution">
    <text evidence="1">The sequence shown here is derived from an EMBL/GenBank/DDBJ whole genome shotgun (WGS) entry which is preliminary data.</text>
</comment>
<proteinExistence type="predicted"/>
<dbReference type="Pfam" id="PF14223">
    <property type="entry name" value="Retrotran_gag_2"/>
    <property type="match status" value="1"/>
</dbReference>
<sequence>ENSIVDEEGQLGNLNPEFTAWIRQDQILVSWLLGSITESILAQMVDCNNAAEVWGALERIFSSQSKAKIMQYKLWIQSLKKGGLSMREYLVKMKTYANILASVGHIVTEEDQILYILIGLSSDYYSLVVSVTSRVEPYRLQDVTALLLAHENRLEQQH</sequence>
<evidence type="ECO:0000313" key="1">
    <source>
        <dbReference type="EMBL" id="PON92317.1"/>
    </source>
</evidence>
<dbReference type="InParanoid" id="A0A2P5F3E2"/>
<dbReference type="EMBL" id="JXTC01000067">
    <property type="protein sequence ID" value="PON92317.1"/>
    <property type="molecule type" value="Genomic_DNA"/>
</dbReference>
<dbReference type="PANTHER" id="PTHR47481:SF22">
    <property type="entry name" value="RETROTRANSPOSON GAG DOMAIN-CONTAINING PROTEIN"/>
    <property type="match status" value="1"/>
</dbReference>
<dbReference type="AlphaFoldDB" id="A0A2P5F3E2"/>
<dbReference type="PANTHER" id="PTHR47481">
    <property type="match status" value="1"/>
</dbReference>
<accession>A0A2P5F3E2</accession>
<dbReference type="OrthoDB" id="1164227at2759"/>
<protein>
    <recommendedName>
        <fullName evidence="3">Gag-polypeptide of LTR copia-type</fullName>
    </recommendedName>
</protein>
<reference evidence="2" key="1">
    <citation type="submission" date="2016-06" db="EMBL/GenBank/DDBJ databases">
        <title>Parallel loss of symbiosis genes in relatives of nitrogen-fixing non-legume Parasponia.</title>
        <authorList>
            <person name="Van Velzen R."/>
            <person name="Holmer R."/>
            <person name="Bu F."/>
            <person name="Rutten L."/>
            <person name="Van Zeijl A."/>
            <person name="Liu W."/>
            <person name="Santuari L."/>
            <person name="Cao Q."/>
            <person name="Sharma T."/>
            <person name="Shen D."/>
            <person name="Roswanjaya Y."/>
            <person name="Wardhani T."/>
            <person name="Kalhor M.S."/>
            <person name="Jansen J."/>
            <person name="Van den Hoogen J."/>
            <person name="Gungor B."/>
            <person name="Hartog M."/>
            <person name="Hontelez J."/>
            <person name="Verver J."/>
            <person name="Yang W.-C."/>
            <person name="Schijlen E."/>
            <person name="Repin R."/>
            <person name="Schilthuizen M."/>
            <person name="Schranz E."/>
            <person name="Heidstra R."/>
            <person name="Miyata K."/>
            <person name="Fedorova E."/>
            <person name="Kohlen W."/>
            <person name="Bisseling T."/>
            <person name="Smit S."/>
            <person name="Geurts R."/>
        </authorList>
    </citation>
    <scope>NUCLEOTIDE SEQUENCE [LARGE SCALE GENOMIC DNA]</scope>
    <source>
        <strain evidence="2">cv. RG33-2</strain>
    </source>
</reference>
<evidence type="ECO:0000313" key="2">
    <source>
        <dbReference type="Proteomes" id="UP000237000"/>
    </source>
</evidence>
<name>A0A2P5F3E2_TREOI</name>
<evidence type="ECO:0008006" key="3">
    <source>
        <dbReference type="Google" id="ProtNLM"/>
    </source>
</evidence>
<gene>
    <name evidence="1" type="ORF">TorRG33x02_119460</name>
</gene>